<sequence>MECVQDSLKINK</sequence>
<dbReference type="EMBL" id="GBXM01082977">
    <property type="protein sequence ID" value="JAH25600.1"/>
    <property type="molecule type" value="Transcribed_RNA"/>
</dbReference>
<reference evidence="1" key="2">
    <citation type="journal article" date="2015" name="Fish Shellfish Immunol.">
        <title>Early steps in the European eel (Anguilla anguilla)-Vibrio vulnificus interaction in the gills: Role of the RtxA13 toxin.</title>
        <authorList>
            <person name="Callol A."/>
            <person name="Pajuelo D."/>
            <person name="Ebbesson L."/>
            <person name="Teles M."/>
            <person name="MacKenzie S."/>
            <person name="Amaro C."/>
        </authorList>
    </citation>
    <scope>NUCLEOTIDE SEQUENCE</scope>
</reference>
<protein>
    <submittedName>
        <fullName evidence="1">Uncharacterized protein</fullName>
    </submittedName>
</protein>
<dbReference type="EMBL" id="GBXM01076518">
    <property type="protein sequence ID" value="JAH32059.1"/>
    <property type="molecule type" value="Transcribed_RNA"/>
</dbReference>
<proteinExistence type="predicted"/>
<accession>A0A0E9RSD5</accession>
<evidence type="ECO:0000313" key="1">
    <source>
        <dbReference type="EMBL" id="JAH32059.1"/>
    </source>
</evidence>
<organism evidence="1">
    <name type="scientific">Anguilla anguilla</name>
    <name type="common">European freshwater eel</name>
    <name type="synonym">Muraena anguilla</name>
    <dbReference type="NCBI Taxonomy" id="7936"/>
    <lineage>
        <taxon>Eukaryota</taxon>
        <taxon>Metazoa</taxon>
        <taxon>Chordata</taxon>
        <taxon>Craniata</taxon>
        <taxon>Vertebrata</taxon>
        <taxon>Euteleostomi</taxon>
        <taxon>Actinopterygii</taxon>
        <taxon>Neopterygii</taxon>
        <taxon>Teleostei</taxon>
        <taxon>Anguilliformes</taxon>
        <taxon>Anguillidae</taxon>
        <taxon>Anguilla</taxon>
    </lineage>
</organism>
<reference evidence="1" key="1">
    <citation type="submission" date="2014-11" db="EMBL/GenBank/DDBJ databases">
        <authorList>
            <person name="Amaro Gonzalez C."/>
        </authorList>
    </citation>
    <scope>NUCLEOTIDE SEQUENCE</scope>
</reference>
<name>A0A0E9RSD5_ANGAN</name>